<keyword evidence="2" id="KW-1185">Reference proteome</keyword>
<proteinExistence type="predicted"/>
<dbReference type="Gene3D" id="2.60.120.620">
    <property type="entry name" value="q2cbj1_9rhob like domain"/>
    <property type="match status" value="1"/>
</dbReference>
<dbReference type="RefSeq" id="WP_085758222.1">
    <property type="nucleotide sequence ID" value="NZ_CP019343.1"/>
</dbReference>
<gene>
    <name evidence="1" type="ORF">BST96_08130</name>
</gene>
<dbReference type="EMBL" id="CP019343">
    <property type="protein sequence ID" value="ARN74092.1"/>
    <property type="molecule type" value="Genomic_DNA"/>
</dbReference>
<dbReference type="OrthoDB" id="547161at2"/>
<evidence type="ECO:0000313" key="2">
    <source>
        <dbReference type="Proteomes" id="UP000193450"/>
    </source>
</evidence>
<name>A0A1X9NCD7_9GAMM</name>
<dbReference type="KEGG" id="osg:BST96_08130"/>
<sequence>MLLFYHRNILRLKRYIKIAKNLSDYKQRQLDLDPAGYAPFQQQVSKLLKDGYTSFNVEKTVTNALIAACRERFDSLDESDMVAQEGKKFYKDSISSPDYRPSTPFMQYALDEDILNTVGGYLGSTPFLQSIELIYSTPRDEGEALHQTHLYHKDKIDRRIVKMFTYITDVDDECGPFTVLPRKVTNAAPWYIEIPHYVTDETLSNFLNLDDAASFKSPAGSAMMADAKNLYHFGSRCIRPRLTFVAHYNSGYSLFPRNQVYKTWQGKAEVEALSPLQRNAIGI</sequence>
<dbReference type="SUPFAM" id="SSF51197">
    <property type="entry name" value="Clavaminate synthase-like"/>
    <property type="match status" value="1"/>
</dbReference>
<protein>
    <recommendedName>
        <fullName evidence="3">Phytanoyl-CoA dioxygenase</fullName>
    </recommendedName>
</protein>
<evidence type="ECO:0008006" key="3">
    <source>
        <dbReference type="Google" id="ProtNLM"/>
    </source>
</evidence>
<reference evidence="1 2" key="1">
    <citation type="submission" date="2016-11" db="EMBL/GenBank/DDBJ databases">
        <title>Trade-off between light-utilization and light-protection in marine flavobacteria.</title>
        <authorList>
            <person name="Kumagai Y."/>
        </authorList>
    </citation>
    <scope>NUCLEOTIDE SEQUENCE [LARGE SCALE GENOMIC DNA]</scope>
    <source>
        <strain evidence="1 2">NBRC 107125</strain>
    </source>
</reference>
<organism evidence="1 2">
    <name type="scientific">Oceanicoccus sagamiensis</name>
    <dbReference type="NCBI Taxonomy" id="716816"/>
    <lineage>
        <taxon>Bacteria</taxon>
        <taxon>Pseudomonadati</taxon>
        <taxon>Pseudomonadota</taxon>
        <taxon>Gammaproteobacteria</taxon>
        <taxon>Cellvibrionales</taxon>
        <taxon>Spongiibacteraceae</taxon>
        <taxon>Oceanicoccus</taxon>
    </lineage>
</organism>
<dbReference type="Proteomes" id="UP000193450">
    <property type="component" value="Chromosome"/>
</dbReference>
<dbReference type="STRING" id="716816.BST96_08130"/>
<dbReference type="AlphaFoldDB" id="A0A1X9NCD7"/>
<evidence type="ECO:0000313" key="1">
    <source>
        <dbReference type="EMBL" id="ARN74092.1"/>
    </source>
</evidence>
<accession>A0A1X9NCD7</accession>